<protein>
    <submittedName>
        <fullName evidence="2">Uncharacterized protein</fullName>
    </submittedName>
</protein>
<evidence type="ECO:0000313" key="3">
    <source>
        <dbReference type="Proteomes" id="UP000014540"/>
    </source>
</evidence>
<dbReference type="Proteomes" id="UP000014540">
    <property type="component" value="Unassembled WGS sequence"/>
</dbReference>
<evidence type="ECO:0000313" key="2">
    <source>
        <dbReference type="EMBL" id="EPG74456.1"/>
    </source>
</evidence>
<keyword evidence="1" id="KW-1133">Transmembrane helix</keyword>
<keyword evidence="3" id="KW-1185">Reference proteome</keyword>
<proteinExistence type="predicted"/>
<accession>S3UVN6</accession>
<sequence length="118" mass="12770">MPSPSPELPEFPQGKREPWFGAGVVSGAGAGEAGREVAGFLAATFFFATFLTAFFTTFFFGALTSFFFATFFLAAFFFGAAFFFAFFLATMGDTPCIAGNPSVIPLTNFHSYDLDQKE</sequence>
<feature type="transmembrane region" description="Helical" evidence="1">
    <location>
        <begin position="66"/>
        <end position="89"/>
    </location>
</feature>
<comment type="caution">
    <text evidence="2">The sequence shown here is derived from an EMBL/GenBank/DDBJ whole genome shotgun (WGS) entry which is preliminary data.</text>
</comment>
<dbReference type="EMBL" id="AKWZ02000010">
    <property type="protein sequence ID" value="EPG74456.1"/>
    <property type="molecule type" value="Genomic_DNA"/>
</dbReference>
<feature type="transmembrane region" description="Helical" evidence="1">
    <location>
        <begin position="37"/>
        <end position="60"/>
    </location>
</feature>
<reference evidence="2" key="1">
    <citation type="submission" date="2013-04" db="EMBL/GenBank/DDBJ databases">
        <authorList>
            <person name="Harkins D.M."/>
            <person name="Durkin A.S."/>
            <person name="Selengut J.D."/>
            <person name="Sanka R."/>
            <person name="DePew J."/>
            <person name="Purushe J."/>
            <person name="Ahmed A."/>
            <person name="van der Linden H."/>
            <person name="Goris M.G.A."/>
            <person name="Hartskeerl R.A."/>
            <person name="Vinetz J.M."/>
            <person name="Sutton G.G."/>
            <person name="Nelson W.C."/>
            <person name="Fouts D.E."/>
        </authorList>
    </citation>
    <scope>NUCLEOTIDE SEQUENCE [LARGE SCALE GENOMIC DNA]</scope>
    <source>
        <strain evidence="2">BUT 6</strain>
    </source>
</reference>
<gene>
    <name evidence="2" type="ORF">LEP1GSC058_3582</name>
</gene>
<keyword evidence="1" id="KW-0472">Membrane</keyword>
<evidence type="ECO:0000256" key="1">
    <source>
        <dbReference type="SAM" id="Phobius"/>
    </source>
</evidence>
<dbReference type="AlphaFoldDB" id="S3UVN6"/>
<keyword evidence="1" id="KW-0812">Transmembrane</keyword>
<organism evidence="2 3">
    <name type="scientific">Leptospira fainei serovar Hurstbridge str. BUT 6</name>
    <dbReference type="NCBI Taxonomy" id="1193011"/>
    <lineage>
        <taxon>Bacteria</taxon>
        <taxon>Pseudomonadati</taxon>
        <taxon>Spirochaetota</taxon>
        <taxon>Spirochaetia</taxon>
        <taxon>Leptospirales</taxon>
        <taxon>Leptospiraceae</taxon>
        <taxon>Leptospira</taxon>
    </lineage>
</organism>
<name>S3UVN6_9LEPT</name>